<keyword evidence="4 9" id="KW-0418">Kinase</keyword>
<accession>A0A914I6M2</accession>
<dbReference type="Proteomes" id="UP000887572">
    <property type="component" value="Unplaced"/>
</dbReference>
<reference evidence="13" key="1">
    <citation type="submission" date="2022-11" db="UniProtKB">
        <authorList>
            <consortium name="WormBaseParasite"/>
        </authorList>
    </citation>
    <scope>IDENTIFICATION</scope>
</reference>
<dbReference type="GO" id="GO:0005524">
    <property type="term" value="F:ATP binding"/>
    <property type="evidence" value="ECO:0007669"/>
    <property type="project" value="UniProtKB-UniRule"/>
</dbReference>
<evidence type="ECO:0000256" key="4">
    <source>
        <dbReference type="ARBA" id="ARBA00022777"/>
    </source>
</evidence>
<evidence type="ECO:0000313" key="12">
    <source>
        <dbReference type="Proteomes" id="UP000887572"/>
    </source>
</evidence>
<keyword evidence="5 8" id="KW-0067">ATP-binding</keyword>
<dbReference type="PROSITE" id="PS00107">
    <property type="entry name" value="PROTEIN_KINASE_ATP"/>
    <property type="match status" value="1"/>
</dbReference>
<dbReference type="PROSITE" id="PS50011">
    <property type="entry name" value="PROTEIN_KINASE_DOM"/>
    <property type="match status" value="1"/>
</dbReference>
<dbReference type="PANTHER" id="PTHR24055">
    <property type="entry name" value="MITOGEN-ACTIVATED PROTEIN KINASE"/>
    <property type="match status" value="1"/>
</dbReference>
<evidence type="ECO:0000256" key="7">
    <source>
        <dbReference type="ARBA" id="ARBA00048312"/>
    </source>
</evidence>
<evidence type="ECO:0000256" key="2">
    <source>
        <dbReference type="ARBA" id="ARBA00022679"/>
    </source>
</evidence>
<evidence type="ECO:0000256" key="1">
    <source>
        <dbReference type="ARBA" id="ARBA00022527"/>
    </source>
</evidence>
<evidence type="ECO:0000256" key="8">
    <source>
        <dbReference type="PROSITE-ProRule" id="PRU10141"/>
    </source>
</evidence>
<evidence type="ECO:0000256" key="9">
    <source>
        <dbReference type="RuleBase" id="RU361165"/>
    </source>
</evidence>
<keyword evidence="1 9" id="KW-0723">Serine/threonine-protein kinase</keyword>
<organism evidence="12 13">
    <name type="scientific">Globodera rostochiensis</name>
    <name type="common">Golden nematode worm</name>
    <name type="synonym">Heterodera rostochiensis</name>
    <dbReference type="NCBI Taxonomy" id="31243"/>
    <lineage>
        <taxon>Eukaryota</taxon>
        <taxon>Metazoa</taxon>
        <taxon>Ecdysozoa</taxon>
        <taxon>Nematoda</taxon>
        <taxon>Chromadorea</taxon>
        <taxon>Rhabditida</taxon>
        <taxon>Tylenchina</taxon>
        <taxon>Tylenchomorpha</taxon>
        <taxon>Tylenchoidea</taxon>
        <taxon>Heteroderidae</taxon>
        <taxon>Heteroderinae</taxon>
        <taxon>Globodera</taxon>
    </lineage>
</organism>
<keyword evidence="9" id="KW-0460">Magnesium</keyword>
<dbReference type="Gene3D" id="1.10.510.10">
    <property type="entry name" value="Transferase(Phosphotransferase) domain 1"/>
    <property type="match status" value="1"/>
</dbReference>
<protein>
    <recommendedName>
        <fullName evidence="9">Mitogen-activated protein kinase</fullName>
        <ecNumber evidence="9">2.7.11.24</ecNumber>
    </recommendedName>
</protein>
<name>A0A914I6M2_GLORO</name>
<evidence type="ECO:0000256" key="3">
    <source>
        <dbReference type="ARBA" id="ARBA00022741"/>
    </source>
</evidence>
<evidence type="ECO:0000313" key="13">
    <source>
        <dbReference type="WBParaSite" id="Gr19_v10_g7387.t1"/>
    </source>
</evidence>
<comment type="catalytic activity">
    <reaction evidence="7">
        <text>L-seryl-[protein] + ATP = O-phospho-L-seryl-[protein] + ADP + H(+)</text>
        <dbReference type="Rhea" id="RHEA:17989"/>
        <dbReference type="Rhea" id="RHEA-COMP:9863"/>
        <dbReference type="Rhea" id="RHEA-COMP:11604"/>
        <dbReference type="ChEBI" id="CHEBI:15378"/>
        <dbReference type="ChEBI" id="CHEBI:29999"/>
        <dbReference type="ChEBI" id="CHEBI:30616"/>
        <dbReference type="ChEBI" id="CHEBI:83421"/>
        <dbReference type="ChEBI" id="CHEBI:456216"/>
        <dbReference type="EC" id="2.7.11.24"/>
    </reaction>
</comment>
<dbReference type="PROSITE" id="PS01351">
    <property type="entry name" value="MAPK"/>
    <property type="match status" value="1"/>
</dbReference>
<evidence type="ECO:0000256" key="5">
    <source>
        <dbReference type="ARBA" id="ARBA00022840"/>
    </source>
</evidence>
<dbReference type="InterPro" id="IPR008271">
    <property type="entry name" value="Ser/Thr_kinase_AS"/>
</dbReference>
<dbReference type="Gene3D" id="3.30.200.20">
    <property type="entry name" value="Phosphorylase Kinase, domain 1"/>
    <property type="match status" value="1"/>
</dbReference>
<dbReference type="AlphaFoldDB" id="A0A914I6M2"/>
<comment type="activity regulation">
    <text evidence="9">Activated by threonine and tyrosine phosphorylation.</text>
</comment>
<dbReference type="InterPro" id="IPR011009">
    <property type="entry name" value="Kinase-like_dom_sf"/>
</dbReference>
<dbReference type="SUPFAM" id="SSF56112">
    <property type="entry name" value="Protein kinase-like (PK-like)"/>
    <property type="match status" value="1"/>
</dbReference>
<dbReference type="InterPro" id="IPR000719">
    <property type="entry name" value="Prot_kinase_dom"/>
</dbReference>
<dbReference type="FunFam" id="3.30.200.20:FF:000961">
    <property type="entry name" value="Mitogen-activated protein kinase"/>
    <property type="match status" value="1"/>
</dbReference>
<dbReference type="EC" id="2.7.11.24" evidence="9"/>
<evidence type="ECO:0000259" key="11">
    <source>
        <dbReference type="PROSITE" id="PS50011"/>
    </source>
</evidence>
<dbReference type="WBParaSite" id="Gr19_v10_g7387.t1">
    <property type="protein sequence ID" value="Gr19_v10_g7387.t1"/>
    <property type="gene ID" value="Gr19_v10_g7387"/>
</dbReference>
<dbReference type="SMART" id="SM00220">
    <property type="entry name" value="S_TKc"/>
    <property type="match status" value="1"/>
</dbReference>
<dbReference type="PROSITE" id="PS00108">
    <property type="entry name" value="PROTEIN_KINASE_ST"/>
    <property type="match status" value="1"/>
</dbReference>
<comment type="cofactor">
    <cofactor evidence="9">
        <name>Mg(2+)</name>
        <dbReference type="ChEBI" id="CHEBI:18420"/>
    </cofactor>
</comment>
<dbReference type="InterPro" id="IPR050117">
    <property type="entry name" value="MAPK"/>
</dbReference>
<keyword evidence="12" id="KW-1185">Reference proteome</keyword>
<feature type="region of interest" description="Disordered" evidence="10">
    <location>
        <begin position="34"/>
        <end position="70"/>
    </location>
</feature>
<dbReference type="GO" id="GO:0005737">
    <property type="term" value="C:cytoplasm"/>
    <property type="evidence" value="ECO:0007669"/>
    <property type="project" value="UniProtKB-ARBA"/>
</dbReference>
<feature type="compositionally biased region" description="Low complexity" evidence="10">
    <location>
        <begin position="48"/>
        <end position="65"/>
    </location>
</feature>
<keyword evidence="3 8" id="KW-0547">Nucleotide-binding</keyword>
<comment type="catalytic activity">
    <reaction evidence="6 9">
        <text>L-threonyl-[protein] + ATP = O-phospho-L-threonyl-[protein] + ADP + H(+)</text>
        <dbReference type="Rhea" id="RHEA:46608"/>
        <dbReference type="Rhea" id="RHEA-COMP:11060"/>
        <dbReference type="Rhea" id="RHEA-COMP:11605"/>
        <dbReference type="ChEBI" id="CHEBI:15378"/>
        <dbReference type="ChEBI" id="CHEBI:30013"/>
        <dbReference type="ChEBI" id="CHEBI:30616"/>
        <dbReference type="ChEBI" id="CHEBI:61977"/>
        <dbReference type="ChEBI" id="CHEBI:456216"/>
        <dbReference type="EC" id="2.7.11.24"/>
    </reaction>
</comment>
<evidence type="ECO:0000256" key="10">
    <source>
        <dbReference type="SAM" id="MobiDB-lite"/>
    </source>
</evidence>
<dbReference type="InterPro" id="IPR017441">
    <property type="entry name" value="Protein_kinase_ATP_BS"/>
</dbReference>
<keyword evidence="2 9" id="KW-0808">Transferase</keyword>
<feature type="domain" description="Protein kinase" evidence="11">
    <location>
        <begin position="67"/>
        <end position="356"/>
    </location>
</feature>
<sequence>MLISHTGGVQGTQMLNAQLNGHNNSSLLHRAQQKYQQTLAEDAEKSQTRSATQQQQQCTSSSASSNFEPERPIGYGAFGVVWSVTDPRDSRRVALKKMPNVFQNLASCKRVFRELHMLSSFHHDNVLGLLDILQPTNPHFFSEIYILTELMQSDLHRIIVSPQPLSADHVKVFVYQILRGLKYLHSANVLHRDIKPGNLLVNSNCTLKICDFGLARIFDRIDVQNMTHEVVTQYYRAPELLMGARRYNEKVDVWSVGCIFAELLSRRILFQAQGPIDQLNMVLELLGTPKPDEMRECCEGALKHVIKAPQRPPALHRLYNLADASNRDGIPLLTEMLRFDPGKRISIEDALKSPYLEDGRMRFHSCMCTCCHLINVGGRRERAFCRVFEPVHQQPFDPQWEKEMSRKSMYQMKNDMYNYVTKRTPLYGIPLCINTCAAAYGEFLNAAVGVASVAESVGLNVLPYQKKTENAASSNTSNGNLSTIKSAFTRAFIACILAFIVGCYDFRGNCGIKNQKCLVYYYSGEFGGNGIPVR</sequence>
<dbReference type="InterPro" id="IPR003527">
    <property type="entry name" value="MAP_kinase_CS"/>
</dbReference>
<dbReference type="GO" id="GO:0004707">
    <property type="term" value="F:MAP kinase activity"/>
    <property type="evidence" value="ECO:0007669"/>
    <property type="project" value="UniProtKB-EC"/>
</dbReference>
<evidence type="ECO:0000256" key="6">
    <source>
        <dbReference type="ARBA" id="ARBA00047592"/>
    </source>
</evidence>
<dbReference type="FunFam" id="1.10.510.10:FF:000040">
    <property type="entry name" value="Mitogen-activated protein kinase"/>
    <property type="match status" value="1"/>
</dbReference>
<proteinExistence type="inferred from homology"/>
<comment type="similarity">
    <text evidence="9">Belongs to the protein kinase superfamily. Ser/Thr protein kinase family. MAP kinase subfamily.</text>
</comment>
<dbReference type="Pfam" id="PF00069">
    <property type="entry name" value="Pkinase"/>
    <property type="match status" value="1"/>
</dbReference>
<feature type="binding site" evidence="8">
    <location>
        <position position="96"/>
    </location>
    <ligand>
        <name>ATP</name>
        <dbReference type="ChEBI" id="CHEBI:30616"/>
    </ligand>
</feature>